<dbReference type="Pfam" id="PF01022">
    <property type="entry name" value="HTH_5"/>
    <property type="match status" value="1"/>
</dbReference>
<evidence type="ECO:0000313" key="5">
    <source>
        <dbReference type="EMBL" id="ELZ04118.1"/>
    </source>
</evidence>
<dbReference type="InterPro" id="IPR036390">
    <property type="entry name" value="WH_DNA-bd_sf"/>
</dbReference>
<dbReference type="SMART" id="SM00418">
    <property type="entry name" value="HTH_ARSR"/>
    <property type="match status" value="1"/>
</dbReference>
<dbReference type="InterPro" id="IPR036388">
    <property type="entry name" value="WH-like_DNA-bd_sf"/>
</dbReference>
<sequence>MTRSLIRTEYDDDGYKCGPTYTKSGKYEFRTGTTLLWARIECERMSLIEAMGNGTRLEILRELSREPKYVSELTDAIGMDGKTAAHHLSTLEEAELVDWYMRGNRKYYQLTAAVELQLAPPPERTFVLQADPISETDYSSSQP</sequence>
<dbReference type="PROSITE" id="PS50987">
    <property type="entry name" value="HTH_ARSR_2"/>
    <property type="match status" value="1"/>
</dbReference>
<keyword evidence="2" id="KW-0238">DNA-binding</keyword>
<dbReference type="CDD" id="cd00090">
    <property type="entry name" value="HTH_ARSR"/>
    <property type="match status" value="1"/>
</dbReference>
<dbReference type="PANTHER" id="PTHR33154:SF33">
    <property type="entry name" value="TRANSCRIPTIONAL REPRESSOR SDPR"/>
    <property type="match status" value="1"/>
</dbReference>
<dbReference type="NCBIfam" id="NF033788">
    <property type="entry name" value="HTH_metalloreg"/>
    <property type="match status" value="1"/>
</dbReference>
<dbReference type="PATRIC" id="fig|1227491.4.peg.2341"/>
<dbReference type="InterPro" id="IPR001845">
    <property type="entry name" value="HTH_ArsR_DNA-bd_dom"/>
</dbReference>
<comment type="caution">
    <text evidence="5">The sequence shown here is derived from an EMBL/GenBank/DDBJ whole genome shotgun (WGS) entry which is preliminary data.</text>
</comment>
<evidence type="ECO:0000259" key="4">
    <source>
        <dbReference type="PROSITE" id="PS50987"/>
    </source>
</evidence>
<proteinExistence type="predicted"/>
<dbReference type="GO" id="GO:0003700">
    <property type="term" value="F:DNA-binding transcription factor activity"/>
    <property type="evidence" value="ECO:0007669"/>
    <property type="project" value="InterPro"/>
</dbReference>
<dbReference type="InterPro" id="IPR011991">
    <property type="entry name" value="ArsR-like_HTH"/>
</dbReference>
<evidence type="ECO:0000256" key="3">
    <source>
        <dbReference type="ARBA" id="ARBA00023163"/>
    </source>
</evidence>
<protein>
    <submittedName>
        <fullName evidence="5">ArsR family transcriptional regulator</fullName>
    </submittedName>
</protein>
<evidence type="ECO:0000256" key="1">
    <source>
        <dbReference type="ARBA" id="ARBA00023015"/>
    </source>
</evidence>
<dbReference type="InterPro" id="IPR051081">
    <property type="entry name" value="HTH_MetalResp_TranReg"/>
</dbReference>
<evidence type="ECO:0000256" key="2">
    <source>
        <dbReference type="ARBA" id="ARBA00023125"/>
    </source>
</evidence>
<dbReference type="Gene3D" id="1.10.10.10">
    <property type="entry name" value="Winged helix-like DNA-binding domain superfamily/Winged helix DNA-binding domain"/>
    <property type="match status" value="1"/>
</dbReference>
<dbReference type="PRINTS" id="PR00778">
    <property type="entry name" value="HTHARSR"/>
</dbReference>
<evidence type="ECO:0000313" key="6">
    <source>
        <dbReference type="Proteomes" id="UP000011591"/>
    </source>
</evidence>
<dbReference type="Proteomes" id="UP000011591">
    <property type="component" value="Unassembled WGS sequence"/>
</dbReference>
<dbReference type="AlphaFoldDB" id="M0B1K7"/>
<accession>M0B1K7</accession>
<reference evidence="5 6" key="1">
    <citation type="journal article" date="2014" name="PLoS Genet.">
        <title>Phylogenetically driven sequencing of extremely halophilic archaea reveals strategies for static and dynamic osmo-response.</title>
        <authorList>
            <person name="Becker E.A."/>
            <person name="Seitzer P.M."/>
            <person name="Tritt A."/>
            <person name="Larsen D."/>
            <person name="Krusor M."/>
            <person name="Yao A.I."/>
            <person name="Wu D."/>
            <person name="Madern D."/>
            <person name="Eisen J.A."/>
            <person name="Darling A.E."/>
            <person name="Facciotti M.T."/>
        </authorList>
    </citation>
    <scope>NUCLEOTIDE SEQUENCE [LARGE SCALE GENOMIC DNA]</scope>
    <source>
        <strain evidence="5 6">DSM 13077</strain>
    </source>
</reference>
<keyword evidence="3" id="KW-0804">Transcription</keyword>
<keyword evidence="1" id="KW-0805">Transcription regulation</keyword>
<keyword evidence="6" id="KW-1185">Reference proteome</keyword>
<name>M0B1K7_9EURY</name>
<organism evidence="5 6">
    <name type="scientific">Natrialba aegyptia DSM 13077</name>
    <dbReference type="NCBI Taxonomy" id="1227491"/>
    <lineage>
        <taxon>Archaea</taxon>
        <taxon>Methanobacteriati</taxon>
        <taxon>Methanobacteriota</taxon>
        <taxon>Stenosarchaea group</taxon>
        <taxon>Halobacteria</taxon>
        <taxon>Halobacteriales</taxon>
        <taxon>Natrialbaceae</taxon>
        <taxon>Natrialba</taxon>
    </lineage>
</organism>
<gene>
    <name evidence="5" type="ORF">C480_11416</name>
</gene>
<dbReference type="EMBL" id="AOIP01000031">
    <property type="protein sequence ID" value="ELZ04118.1"/>
    <property type="molecule type" value="Genomic_DNA"/>
</dbReference>
<dbReference type="PANTHER" id="PTHR33154">
    <property type="entry name" value="TRANSCRIPTIONAL REGULATOR, ARSR FAMILY"/>
    <property type="match status" value="1"/>
</dbReference>
<dbReference type="GO" id="GO:0003677">
    <property type="term" value="F:DNA binding"/>
    <property type="evidence" value="ECO:0007669"/>
    <property type="project" value="UniProtKB-KW"/>
</dbReference>
<dbReference type="SUPFAM" id="SSF46785">
    <property type="entry name" value="Winged helix' DNA-binding domain"/>
    <property type="match status" value="1"/>
</dbReference>
<feature type="domain" description="HTH arsR-type" evidence="4">
    <location>
        <begin position="36"/>
        <end position="129"/>
    </location>
</feature>